<organism evidence="1 2">
    <name type="scientific">Sporofaciens musculi</name>
    <dbReference type="NCBI Taxonomy" id="2681861"/>
    <lineage>
        <taxon>Bacteria</taxon>
        <taxon>Bacillati</taxon>
        <taxon>Bacillota</taxon>
        <taxon>Clostridia</taxon>
        <taxon>Lachnospirales</taxon>
        <taxon>Lachnospiraceae</taxon>
        <taxon>Sporofaciens</taxon>
    </lineage>
</organism>
<name>A0A7X3SKY7_9FIRM</name>
<dbReference type="PROSITE" id="PS51257">
    <property type="entry name" value="PROKAR_LIPOPROTEIN"/>
    <property type="match status" value="1"/>
</dbReference>
<evidence type="ECO:0008006" key="3">
    <source>
        <dbReference type="Google" id="ProtNLM"/>
    </source>
</evidence>
<proteinExistence type="predicted"/>
<keyword evidence="2" id="KW-1185">Reference proteome</keyword>
<dbReference type="AlphaFoldDB" id="A0A7X3SKY7"/>
<dbReference type="EMBL" id="WUQX01000001">
    <property type="protein sequence ID" value="MXP77861.1"/>
    <property type="molecule type" value="Genomic_DNA"/>
</dbReference>
<reference evidence="1 2" key="1">
    <citation type="submission" date="2019-12" db="EMBL/GenBank/DDBJ databases">
        <title>Sporaefaciens musculi gen. nov., sp. nov., a novel bacterium isolated from the caecum of an obese mouse.</title>
        <authorList>
            <person name="Rasmussen T.S."/>
            <person name="Streidl T."/>
            <person name="Hitch T.C.A."/>
            <person name="Wortmann E."/>
            <person name="Deptula P."/>
            <person name="Hansen M."/>
            <person name="Nielsen D.S."/>
            <person name="Clavel T."/>
            <person name="Vogensen F.K."/>
        </authorList>
    </citation>
    <scope>NUCLEOTIDE SEQUENCE [LARGE SCALE GENOMIC DNA]</scope>
    <source>
        <strain evidence="1 2">WCA-9-b2</strain>
    </source>
</reference>
<gene>
    <name evidence="1" type="ORF">GN277_21660</name>
</gene>
<evidence type="ECO:0000313" key="1">
    <source>
        <dbReference type="EMBL" id="MXP77861.1"/>
    </source>
</evidence>
<evidence type="ECO:0000313" key="2">
    <source>
        <dbReference type="Proteomes" id="UP000460412"/>
    </source>
</evidence>
<dbReference type="Proteomes" id="UP000460412">
    <property type="component" value="Unassembled WGS sequence"/>
</dbReference>
<dbReference type="RefSeq" id="WP_159753583.1">
    <property type="nucleotide sequence ID" value="NZ_WUQX01000001.1"/>
</dbReference>
<sequence>MRIFAKKGIALILTSAVLFTSCAGKVRKEGADTPKEAAEQVMSSVKELDLETFNAYTDNYEGACLKLFGFAVEKEYKVFQDLLNPHVFESRRYKEKRRFAKKVVENLTWEIDGVREEDGGKKASVRIKLTNKDMAEAVERYILWIVEDTVNDTGLGAAFVIKNISKAVNECDDDLIRFIDETEHTWTEDITVTAYKEDGVWKLHLTDEFINAFMGNIDSEEYEDGIN</sequence>
<comment type="caution">
    <text evidence="1">The sequence shown here is derived from an EMBL/GenBank/DDBJ whole genome shotgun (WGS) entry which is preliminary data.</text>
</comment>
<accession>A0A7X3SKY7</accession>
<protein>
    <recommendedName>
        <fullName evidence="3">Lipoprotein</fullName>
    </recommendedName>
</protein>